<gene>
    <name evidence="2" type="ORF">TPAR_08414</name>
</gene>
<dbReference type="Proteomes" id="UP000237481">
    <property type="component" value="Unassembled WGS sequence"/>
</dbReference>
<accession>A0A2S4KMF2</accession>
<feature type="signal peptide" evidence="1">
    <location>
        <begin position="1"/>
        <end position="21"/>
    </location>
</feature>
<sequence length="48" mass="5301">MVNFAHVPLAIIATIIPLANAFDCMPSIYCSSYLEYDPDPNINTTIRA</sequence>
<reference evidence="2 3" key="1">
    <citation type="submission" date="2018-01" db="EMBL/GenBank/DDBJ databases">
        <title>Harnessing the power of phylogenomics to disentangle the directionality and signatures of interkingdom host jumping in the parasitic fungal genus Tolypocladium.</title>
        <authorList>
            <person name="Quandt C.A."/>
            <person name="Patterson W."/>
            <person name="Spatafora J.W."/>
        </authorList>
    </citation>
    <scope>NUCLEOTIDE SEQUENCE [LARGE SCALE GENOMIC DNA]</scope>
    <source>
        <strain evidence="2 3">NRBC 100945</strain>
    </source>
</reference>
<protein>
    <submittedName>
        <fullName evidence="2">Uncharacterized protein</fullName>
    </submittedName>
</protein>
<evidence type="ECO:0000313" key="2">
    <source>
        <dbReference type="EMBL" id="POR31373.1"/>
    </source>
</evidence>
<evidence type="ECO:0000256" key="1">
    <source>
        <dbReference type="SAM" id="SignalP"/>
    </source>
</evidence>
<evidence type="ECO:0000313" key="3">
    <source>
        <dbReference type="Proteomes" id="UP000237481"/>
    </source>
</evidence>
<dbReference type="AlphaFoldDB" id="A0A2S4KMF2"/>
<organism evidence="2 3">
    <name type="scientific">Tolypocladium paradoxum</name>
    <dbReference type="NCBI Taxonomy" id="94208"/>
    <lineage>
        <taxon>Eukaryota</taxon>
        <taxon>Fungi</taxon>
        <taxon>Dikarya</taxon>
        <taxon>Ascomycota</taxon>
        <taxon>Pezizomycotina</taxon>
        <taxon>Sordariomycetes</taxon>
        <taxon>Hypocreomycetidae</taxon>
        <taxon>Hypocreales</taxon>
        <taxon>Ophiocordycipitaceae</taxon>
        <taxon>Tolypocladium</taxon>
    </lineage>
</organism>
<comment type="caution">
    <text evidence="2">The sequence shown here is derived from an EMBL/GenBank/DDBJ whole genome shotgun (WGS) entry which is preliminary data.</text>
</comment>
<dbReference type="EMBL" id="PKSG01001060">
    <property type="protein sequence ID" value="POR31373.1"/>
    <property type="molecule type" value="Genomic_DNA"/>
</dbReference>
<feature type="chain" id="PRO_5015565566" evidence="1">
    <location>
        <begin position="22"/>
        <end position="48"/>
    </location>
</feature>
<proteinExistence type="predicted"/>
<keyword evidence="1" id="KW-0732">Signal</keyword>
<keyword evidence="3" id="KW-1185">Reference proteome</keyword>
<feature type="non-terminal residue" evidence="2">
    <location>
        <position position="48"/>
    </location>
</feature>
<name>A0A2S4KMF2_9HYPO</name>